<dbReference type="Proteomes" id="UP000244336">
    <property type="component" value="Chromosome 3"/>
</dbReference>
<feature type="region of interest" description="Disordered" evidence="1">
    <location>
        <begin position="1"/>
        <end position="204"/>
    </location>
</feature>
<feature type="compositionally biased region" description="Low complexity" evidence="1">
    <location>
        <begin position="1"/>
        <end position="12"/>
    </location>
</feature>
<name>A0A2T7EA09_9POAL</name>
<evidence type="ECO:0000313" key="2">
    <source>
        <dbReference type="EMBL" id="PUZ64662.1"/>
    </source>
</evidence>
<dbReference type="Gramene" id="PUZ64662">
    <property type="protein sequence ID" value="PUZ64662"/>
    <property type="gene ID" value="GQ55_3G160600"/>
</dbReference>
<protein>
    <submittedName>
        <fullName evidence="2">Uncharacterized protein</fullName>
    </submittedName>
</protein>
<evidence type="ECO:0000256" key="1">
    <source>
        <dbReference type="SAM" id="MobiDB-lite"/>
    </source>
</evidence>
<feature type="region of interest" description="Disordered" evidence="1">
    <location>
        <begin position="216"/>
        <end position="248"/>
    </location>
</feature>
<organism evidence="2 3">
    <name type="scientific">Panicum hallii var. hallii</name>
    <dbReference type="NCBI Taxonomy" id="1504633"/>
    <lineage>
        <taxon>Eukaryota</taxon>
        <taxon>Viridiplantae</taxon>
        <taxon>Streptophyta</taxon>
        <taxon>Embryophyta</taxon>
        <taxon>Tracheophyta</taxon>
        <taxon>Spermatophyta</taxon>
        <taxon>Magnoliopsida</taxon>
        <taxon>Liliopsida</taxon>
        <taxon>Poales</taxon>
        <taxon>Poaceae</taxon>
        <taxon>PACMAD clade</taxon>
        <taxon>Panicoideae</taxon>
        <taxon>Panicodae</taxon>
        <taxon>Paniceae</taxon>
        <taxon>Panicinae</taxon>
        <taxon>Panicum</taxon>
        <taxon>Panicum sect. Panicum</taxon>
    </lineage>
</organism>
<dbReference type="EMBL" id="CM009751">
    <property type="protein sequence ID" value="PUZ64662.1"/>
    <property type="molecule type" value="Genomic_DNA"/>
</dbReference>
<feature type="compositionally biased region" description="Gly residues" evidence="1">
    <location>
        <begin position="145"/>
        <end position="160"/>
    </location>
</feature>
<feature type="compositionally biased region" description="Low complexity" evidence="1">
    <location>
        <begin position="69"/>
        <end position="89"/>
    </location>
</feature>
<evidence type="ECO:0000313" key="3">
    <source>
        <dbReference type="Proteomes" id="UP000244336"/>
    </source>
</evidence>
<sequence>MSAARRGGAAPPDRLLRRGPVGAGRRHLVGGARPGGGRVRHFRLLRRALPGPGPGAPRRALRRRREAALRSAGRRQAPQPLRARQALLRLPRRAPGSRRPGEPRHRGRLQARGRPRLRRPRVARRRRRRRRFLRGPPWRGEADGRAGGGGAEDGAGGARGGRAPRAAERVDMAPLPDVGVRRRGEEGQAPPDPPDPTRTPTRSAWCASTRWSGWRCGPRAGSGSASRRRRRRSSSWSATRSGHGQTTVCKRHFTGLPSVGMSTDTLPSCSRSPAAGFSRPLNLWTTNTLPVSSHITTTTSCASPFLRKALATKISSIPTVDYRQQNASAVQPGTPVWPLL</sequence>
<proteinExistence type="predicted"/>
<accession>A0A2T7EA09</accession>
<gene>
    <name evidence="2" type="ORF">GQ55_3G160600</name>
</gene>
<feature type="compositionally biased region" description="Basic residues" evidence="1">
    <location>
        <begin position="105"/>
        <end position="133"/>
    </location>
</feature>
<keyword evidence="3" id="KW-1185">Reference proteome</keyword>
<dbReference type="AlphaFoldDB" id="A0A2T7EA09"/>
<reference evidence="2 3" key="1">
    <citation type="submission" date="2018-04" db="EMBL/GenBank/DDBJ databases">
        <title>WGS assembly of Panicum hallii var. hallii HAL2.</title>
        <authorList>
            <person name="Lovell J."/>
            <person name="Jenkins J."/>
            <person name="Lowry D."/>
            <person name="Mamidi S."/>
            <person name="Sreedasyam A."/>
            <person name="Weng X."/>
            <person name="Barry K."/>
            <person name="Bonette J."/>
            <person name="Campitelli B."/>
            <person name="Daum C."/>
            <person name="Gordon S."/>
            <person name="Gould B."/>
            <person name="Lipzen A."/>
            <person name="MacQueen A."/>
            <person name="Palacio-Mejia J."/>
            <person name="Plott C."/>
            <person name="Shakirov E."/>
            <person name="Shu S."/>
            <person name="Yoshinaga Y."/>
            <person name="Zane M."/>
            <person name="Rokhsar D."/>
            <person name="Grimwood J."/>
            <person name="Schmutz J."/>
            <person name="Juenger T."/>
        </authorList>
    </citation>
    <scope>NUCLEOTIDE SEQUENCE [LARGE SCALE GENOMIC DNA]</scope>
    <source>
        <strain evidence="3">cv. HAL2</strain>
    </source>
</reference>